<comment type="caution">
    <text evidence="12">The sequence shown here is derived from an EMBL/GenBank/DDBJ whole genome shotgun (WGS) entry which is preliminary data.</text>
</comment>
<dbReference type="Proteomes" id="UP000664859">
    <property type="component" value="Unassembled WGS sequence"/>
</dbReference>
<keyword evidence="9" id="KW-0624">Polysaccharide degradation</keyword>
<dbReference type="EMBL" id="JAFCMP010000511">
    <property type="protein sequence ID" value="KAG5178937.1"/>
    <property type="molecule type" value="Genomic_DNA"/>
</dbReference>
<dbReference type="PRINTS" id="PR00134">
    <property type="entry name" value="GLHYDRLASE10"/>
</dbReference>
<evidence type="ECO:0000256" key="4">
    <source>
        <dbReference type="ARBA" id="ARBA00022651"/>
    </source>
</evidence>
<feature type="region of interest" description="Disordered" evidence="10">
    <location>
        <begin position="404"/>
        <end position="425"/>
    </location>
</feature>
<evidence type="ECO:0000256" key="9">
    <source>
        <dbReference type="ARBA" id="ARBA00023326"/>
    </source>
</evidence>
<comment type="similarity">
    <text evidence="2">Belongs to the glycosyl hydrolase 10 (cellulase F) family.</text>
</comment>
<evidence type="ECO:0000256" key="3">
    <source>
        <dbReference type="ARBA" id="ARBA00012590"/>
    </source>
</evidence>
<keyword evidence="13" id="KW-1185">Reference proteome</keyword>
<dbReference type="AlphaFoldDB" id="A0A835YP39"/>
<keyword evidence="7" id="KW-0119">Carbohydrate metabolism</keyword>
<evidence type="ECO:0000313" key="12">
    <source>
        <dbReference type="EMBL" id="KAG5178937.1"/>
    </source>
</evidence>
<evidence type="ECO:0000256" key="2">
    <source>
        <dbReference type="ARBA" id="ARBA00007495"/>
    </source>
</evidence>
<organism evidence="12 13">
    <name type="scientific">Tribonema minus</name>
    <dbReference type="NCBI Taxonomy" id="303371"/>
    <lineage>
        <taxon>Eukaryota</taxon>
        <taxon>Sar</taxon>
        <taxon>Stramenopiles</taxon>
        <taxon>Ochrophyta</taxon>
        <taxon>PX clade</taxon>
        <taxon>Xanthophyceae</taxon>
        <taxon>Tribonematales</taxon>
        <taxon>Tribonemataceae</taxon>
        <taxon>Tribonema</taxon>
    </lineage>
</organism>
<evidence type="ECO:0000256" key="5">
    <source>
        <dbReference type="ARBA" id="ARBA00022729"/>
    </source>
</evidence>
<evidence type="ECO:0000313" key="13">
    <source>
        <dbReference type="Proteomes" id="UP000664859"/>
    </source>
</evidence>
<evidence type="ECO:0000259" key="11">
    <source>
        <dbReference type="PROSITE" id="PS51760"/>
    </source>
</evidence>
<protein>
    <recommendedName>
        <fullName evidence="3">endo-1,4-beta-xylanase</fullName>
        <ecNumber evidence="3">3.2.1.8</ecNumber>
    </recommendedName>
</protein>
<dbReference type="PANTHER" id="PTHR31490:SF88">
    <property type="entry name" value="BETA-XYLANASE"/>
    <property type="match status" value="1"/>
</dbReference>
<dbReference type="GO" id="GO:0045493">
    <property type="term" value="P:xylan catabolic process"/>
    <property type="evidence" value="ECO:0007669"/>
    <property type="project" value="UniProtKB-KW"/>
</dbReference>
<comment type="catalytic activity">
    <reaction evidence="1">
        <text>Endohydrolysis of (1-&gt;4)-beta-D-xylosidic linkages in xylans.</text>
        <dbReference type="EC" id="3.2.1.8"/>
    </reaction>
</comment>
<dbReference type="EC" id="3.2.1.8" evidence="3"/>
<evidence type="ECO:0000256" key="6">
    <source>
        <dbReference type="ARBA" id="ARBA00022801"/>
    </source>
</evidence>
<keyword evidence="5" id="KW-0732">Signal</keyword>
<dbReference type="Pfam" id="PF00331">
    <property type="entry name" value="Glyco_hydro_10"/>
    <property type="match status" value="1"/>
</dbReference>
<proteinExistence type="inferred from homology"/>
<dbReference type="InterPro" id="IPR044846">
    <property type="entry name" value="GH10"/>
</dbReference>
<dbReference type="Gene3D" id="3.20.20.80">
    <property type="entry name" value="Glycosidases"/>
    <property type="match status" value="1"/>
</dbReference>
<feature type="compositionally biased region" description="Gly residues" evidence="10">
    <location>
        <begin position="408"/>
        <end position="417"/>
    </location>
</feature>
<keyword evidence="6 12" id="KW-0378">Hydrolase</keyword>
<feature type="domain" description="GH10" evidence="11">
    <location>
        <begin position="15"/>
        <end position="353"/>
    </location>
</feature>
<evidence type="ECO:0000256" key="1">
    <source>
        <dbReference type="ARBA" id="ARBA00000681"/>
    </source>
</evidence>
<sequence>MCDDASDVSSEDGTRSLQSLVADANRGRRRQLHVGTAIMPHLLDDLKYEAVANEHFDHVVCEHHHKWEPLLAKRADGTEVYDFTQSDRIVDWARRGGNKVKGHTLVWHVTSPKWIEEAPQARLREAVFEHIKTTMNHCLGKVYAWDVVNEPLHPDATGRLADTPFLRKLGPAYIDDCFRVAHHTDPNAVLILNENKGEGAGLPRGRSAKADALFALSRDLLARGVPLHEVGLQAHFDAAGTGQRRVPTPHSVARNIARFGDLGLGVNISEMDVRAAGLEQVGLGLAQRDAAAAAVFHDTLAAALAQPAFTGVTFWGFCDAHSWCHDFYKCVDRPLLWDAAWRPKPALAAVRRALRGAACSENGLRNAEAAAAAAEGAAEQDPDAFSTAAFGSEELWGSDWMLPEPVEGGAGGTGAGPVAGVSVDEPDWSAGQRYVDVTANVTAHVTARPQPAVHESNR</sequence>
<dbReference type="SMART" id="SM00633">
    <property type="entry name" value="Glyco_10"/>
    <property type="match status" value="1"/>
</dbReference>
<dbReference type="PROSITE" id="PS51760">
    <property type="entry name" value="GH10_2"/>
    <property type="match status" value="1"/>
</dbReference>
<dbReference type="InterPro" id="IPR001000">
    <property type="entry name" value="GH10_dom"/>
</dbReference>
<name>A0A835YP39_9STRA</name>
<reference evidence="12" key="1">
    <citation type="submission" date="2021-02" db="EMBL/GenBank/DDBJ databases">
        <title>First Annotated Genome of the Yellow-green Alga Tribonema minus.</title>
        <authorList>
            <person name="Mahan K.M."/>
        </authorList>
    </citation>
    <scope>NUCLEOTIDE SEQUENCE</scope>
    <source>
        <strain evidence="12">UTEX B ZZ1240</strain>
    </source>
</reference>
<dbReference type="SUPFAM" id="SSF51445">
    <property type="entry name" value="(Trans)glycosidases"/>
    <property type="match status" value="1"/>
</dbReference>
<evidence type="ECO:0000256" key="10">
    <source>
        <dbReference type="SAM" id="MobiDB-lite"/>
    </source>
</evidence>
<evidence type="ECO:0000256" key="7">
    <source>
        <dbReference type="ARBA" id="ARBA00023277"/>
    </source>
</evidence>
<dbReference type="PANTHER" id="PTHR31490">
    <property type="entry name" value="GLYCOSYL HYDROLASE"/>
    <property type="match status" value="1"/>
</dbReference>
<evidence type="ECO:0000256" key="8">
    <source>
        <dbReference type="ARBA" id="ARBA00023295"/>
    </source>
</evidence>
<accession>A0A835YP39</accession>
<keyword evidence="8" id="KW-0326">Glycosidase</keyword>
<keyword evidence="4" id="KW-0858">Xylan degradation</keyword>
<dbReference type="InterPro" id="IPR017853">
    <property type="entry name" value="GH"/>
</dbReference>
<dbReference type="OrthoDB" id="3055998at2759"/>
<dbReference type="GO" id="GO:0031176">
    <property type="term" value="F:endo-1,4-beta-xylanase activity"/>
    <property type="evidence" value="ECO:0007669"/>
    <property type="project" value="UniProtKB-EC"/>
</dbReference>
<gene>
    <name evidence="12" type="ORF">JKP88DRAFT_168388</name>
</gene>